<feature type="transmembrane region" description="Helical" evidence="5">
    <location>
        <begin position="46"/>
        <end position="65"/>
    </location>
</feature>
<feature type="transmembrane region" description="Helical" evidence="5">
    <location>
        <begin position="274"/>
        <end position="293"/>
    </location>
</feature>
<comment type="subcellular location">
    <subcellularLocation>
        <location evidence="1">Membrane</location>
    </subcellularLocation>
</comment>
<feature type="transmembrane region" description="Helical" evidence="5">
    <location>
        <begin position="77"/>
        <end position="95"/>
    </location>
</feature>
<feature type="transmembrane region" description="Helical" evidence="5">
    <location>
        <begin position="166"/>
        <end position="184"/>
    </location>
</feature>
<keyword evidence="4 5" id="KW-0472">Membrane</keyword>
<name>A0A7G7G2X7_9BACT</name>
<keyword evidence="2 5" id="KW-0812">Transmembrane</keyword>
<dbReference type="CDD" id="cd17489">
    <property type="entry name" value="MFS_YfcJ_like"/>
    <property type="match status" value="1"/>
</dbReference>
<dbReference type="PANTHER" id="PTHR23531:SF1">
    <property type="entry name" value="QUINOLENE RESISTANCE PROTEIN NORA"/>
    <property type="match status" value="1"/>
</dbReference>
<dbReference type="Gene3D" id="1.20.1250.20">
    <property type="entry name" value="MFS general substrate transporter like domains"/>
    <property type="match status" value="2"/>
</dbReference>
<feature type="transmembrane region" description="Helical" evidence="5">
    <location>
        <begin position="362"/>
        <end position="383"/>
    </location>
</feature>
<protein>
    <submittedName>
        <fullName evidence="7">MFS transporter</fullName>
    </submittedName>
</protein>
<evidence type="ECO:0000256" key="5">
    <source>
        <dbReference type="SAM" id="Phobius"/>
    </source>
</evidence>
<evidence type="ECO:0000313" key="7">
    <source>
        <dbReference type="EMBL" id="QNF31511.1"/>
    </source>
</evidence>
<feature type="transmembrane region" description="Helical" evidence="5">
    <location>
        <begin position="299"/>
        <end position="320"/>
    </location>
</feature>
<feature type="domain" description="Major facilitator superfamily (MFS) profile" evidence="6">
    <location>
        <begin position="12"/>
        <end position="388"/>
    </location>
</feature>
<dbReference type="SUPFAM" id="SSF103473">
    <property type="entry name" value="MFS general substrate transporter"/>
    <property type="match status" value="1"/>
</dbReference>
<feature type="transmembrane region" description="Helical" evidence="5">
    <location>
        <begin position="332"/>
        <end position="356"/>
    </location>
</feature>
<accession>A0A7G7G2X7</accession>
<evidence type="ECO:0000256" key="2">
    <source>
        <dbReference type="ARBA" id="ARBA00022692"/>
    </source>
</evidence>
<keyword evidence="3 5" id="KW-1133">Transmembrane helix</keyword>
<organism evidence="7 8">
    <name type="scientific">Adhaeribacter swui</name>
    <dbReference type="NCBI Taxonomy" id="2086471"/>
    <lineage>
        <taxon>Bacteria</taxon>
        <taxon>Pseudomonadati</taxon>
        <taxon>Bacteroidota</taxon>
        <taxon>Cytophagia</taxon>
        <taxon>Cytophagales</taxon>
        <taxon>Hymenobacteraceae</taxon>
        <taxon>Adhaeribacter</taxon>
    </lineage>
</organism>
<feature type="transmembrane region" description="Helical" evidence="5">
    <location>
        <begin position="135"/>
        <end position="154"/>
    </location>
</feature>
<dbReference type="Pfam" id="PF00083">
    <property type="entry name" value="Sugar_tr"/>
    <property type="match status" value="1"/>
</dbReference>
<dbReference type="InterPro" id="IPR020846">
    <property type="entry name" value="MFS_dom"/>
</dbReference>
<feature type="transmembrane region" description="Helical" evidence="5">
    <location>
        <begin position="211"/>
        <end position="233"/>
    </location>
</feature>
<feature type="transmembrane region" description="Helical" evidence="5">
    <location>
        <begin position="245"/>
        <end position="262"/>
    </location>
</feature>
<evidence type="ECO:0000313" key="8">
    <source>
        <dbReference type="Proteomes" id="UP000515237"/>
    </source>
</evidence>
<evidence type="ECO:0000256" key="3">
    <source>
        <dbReference type="ARBA" id="ARBA00022989"/>
    </source>
</evidence>
<dbReference type="RefSeq" id="WP_185272285.1">
    <property type="nucleotide sequence ID" value="NZ_CP055156.1"/>
</dbReference>
<dbReference type="GO" id="GO:0022857">
    <property type="term" value="F:transmembrane transporter activity"/>
    <property type="evidence" value="ECO:0007669"/>
    <property type="project" value="InterPro"/>
</dbReference>
<dbReference type="InterPro" id="IPR011701">
    <property type="entry name" value="MFS"/>
</dbReference>
<feature type="transmembrane region" description="Helical" evidence="5">
    <location>
        <begin position="101"/>
        <end position="123"/>
    </location>
</feature>
<dbReference type="InterPro" id="IPR005828">
    <property type="entry name" value="MFS_sugar_transport-like"/>
</dbReference>
<evidence type="ECO:0000259" key="6">
    <source>
        <dbReference type="PROSITE" id="PS50850"/>
    </source>
</evidence>
<proteinExistence type="predicted"/>
<evidence type="ECO:0000256" key="1">
    <source>
        <dbReference type="ARBA" id="ARBA00004370"/>
    </source>
</evidence>
<reference evidence="7 8" key="1">
    <citation type="journal article" date="2018" name="Int. J. Syst. Evol. Microbiol.">
        <title>Adhaeribacter swui sp. nov., isolated from wet mud.</title>
        <authorList>
            <person name="Kim D.U."/>
            <person name="Kim K.W."/>
            <person name="Kang M.S."/>
            <person name="Kim J.Y."/>
            <person name="Jang J.H."/>
            <person name="Kim M.K."/>
        </authorList>
    </citation>
    <scope>NUCLEOTIDE SEQUENCE [LARGE SCALE GENOMIC DNA]</scope>
    <source>
        <strain evidence="7 8">KCTC 52873</strain>
    </source>
</reference>
<feature type="transmembrane region" description="Helical" evidence="5">
    <location>
        <begin position="12"/>
        <end position="31"/>
    </location>
</feature>
<gene>
    <name evidence="7" type="ORF">HUW51_01765</name>
</gene>
<sequence>MPEIQNKTYSLQFWLLCICSFLFMTGHYMILPELPGYLSSLGGGDYKGYIIGLFTVTAAISRPFSGRLADKMGRIPVIIFGTAVCCLCALVYPWVGSVAAFLLLRLVHGFSIGFQPTGTSAYVADIAPGNRRGEAIGLFGLVGSLGIAVGPVVGSAVAQQISLNTMFYMSSVCSLVSVLLLVRLRETVTNTVPFSFGLLKIRAAELLEPRVWVPALILFLIMFPNGMVLTLVPDFSDYLGLSNKGIYFTFFTLASLSTRFFAGKTSDKYGRIPVLYGSLTLLIISMVVTALAASPALLLVAAVLYGITSGINSPTLYAWTIDLSQEQHRGRAMATAYFAVEGGVGGGALLAGMIFANQAQNIAHVFWLAALFALTAFVFLFLASKFNLNRQTIF</sequence>
<dbReference type="InterPro" id="IPR036259">
    <property type="entry name" value="MFS_trans_sf"/>
</dbReference>
<evidence type="ECO:0000256" key="4">
    <source>
        <dbReference type="ARBA" id="ARBA00023136"/>
    </source>
</evidence>
<dbReference type="EMBL" id="CP055156">
    <property type="protein sequence ID" value="QNF31511.1"/>
    <property type="molecule type" value="Genomic_DNA"/>
</dbReference>
<dbReference type="InterPro" id="IPR052714">
    <property type="entry name" value="MFS_Exporter"/>
</dbReference>
<dbReference type="PRINTS" id="PR01036">
    <property type="entry name" value="TCRTETB"/>
</dbReference>
<dbReference type="PANTHER" id="PTHR23531">
    <property type="entry name" value="QUINOLENE RESISTANCE PROTEIN NORA"/>
    <property type="match status" value="1"/>
</dbReference>
<dbReference type="PROSITE" id="PS50850">
    <property type="entry name" value="MFS"/>
    <property type="match status" value="1"/>
</dbReference>
<dbReference type="Proteomes" id="UP000515237">
    <property type="component" value="Chromosome"/>
</dbReference>
<dbReference type="KEGG" id="aswu:HUW51_01765"/>
<keyword evidence="8" id="KW-1185">Reference proteome</keyword>
<dbReference type="Pfam" id="PF07690">
    <property type="entry name" value="MFS_1"/>
    <property type="match status" value="1"/>
</dbReference>
<dbReference type="AlphaFoldDB" id="A0A7G7G2X7"/>
<dbReference type="GO" id="GO:0016020">
    <property type="term" value="C:membrane"/>
    <property type="evidence" value="ECO:0007669"/>
    <property type="project" value="UniProtKB-SubCell"/>
</dbReference>